<reference evidence="1" key="1">
    <citation type="thesis" date="2020" institute="ProQuest LLC" country="789 East Eisenhower Parkway, Ann Arbor, MI, USA">
        <title>Comparative Genomics and Chromosome Evolution.</title>
        <authorList>
            <person name="Mudd A.B."/>
        </authorList>
    </citation>
    <scope>NUCLEOTIDE SEQUENCE</scope>
    <source>
        <strain evidence="1">237g6f4</strain>
        <tissue evidence="1">Blood</tissue>
    </source>
</reference>
<comment type="caution">
    <text evidence="1">The sequence shown here is derived from an EMBL/GenBank/DDBJ whole genome shotgun (WGS) entry which is preliminary data.</text>
</comment>
<evidence type="ECO:0000313" key="1">
    <source>
        <dbReference type="EMBL" id="KAG8569629.1"/>
    </source>
</evidence>
<organism evidence="1 2">
    <name type="scientific">Engystomops pustulosus</name>
    <name type="common">Tungara frog</name>
    <name type="synonym">Physalaemus pustulosus</name>
    <dbReference type="NCBI Taxonomy" id="76066"/>
    <lineage>
        <taxon>Eukaryota</taxon>
        <taxon>Metazoa</taxon>
        <taxon>Chordata</taxon>
        <taxon>Craniata</taxon>
        <taxon>Vertebrata</taxon>
        <taxon>Euteleostomi</taxon>
        <taxon>Amphibia</taxon>
        <taxon>Batrachia</taxon>
        <taxon>Anura</taxon>
        <taxon>Neobatrachia</taxon>
        <taxon>Hyloidea</taxon>
        <taxon>Leptodactylidae</taxon>
        <taxon>Leiuperinae</taxon>
        <taxon>Engystomops</taxon>
    </lineage>
</organism>
<accession>A0AAV7BAQ7</accession>
<protein>
    <submittedName>
        <fullName evidence="1">Uncharacterized protein</fullName>
    </submittedName>
</protein>
<dbReference type="Proteomes" id="UP000824782">
    <property type="component" value="Unassembled WGS sequence"/>
</dbReference>
<sequence>MRNLLSSLNSCHPVTCFLQPSSWRTLRRRRSPWILAMD</sequence>
<name>A0AAV7BAQ7_ENGPU</name>
<evidence type="ECO:0000313" key="2">
    <source>
        <dbReference type="Proteomes" id="UP000824782"/>
    </source>
</evidence>
<dbReference type="AlphaFoldDB" id="A0AAV7BAQ7"/>
<proteinExistence type="predicted"/>
<dbReference type="EMBL" id="WNYA01000006">
    <property type="protein sequence ID" value="KAG8569629.1"/>
    <property type="molecule type" value="Genomic_DNA"/>
</dbReference>
<keyword evidence="2" id="KW-1185">Reference proteome</keyword>
<gene>
    <name evidence="1" type="ORF">GDO81_014491</name>
</gene>